<sequence length="91" mass="10421">MSRSVESHDHKNLVHGSHVALRPLRLLRHTLLINRCPVVLPEHFMTRKVSFIEEVTGVITQICKVRMLNTTAGNQKPVTDSHSAKKYREPE</sequence>
<protein>
    <submittedName>
        <fullName evidence="2">Uncharacterized protein</fullName>
    </submittedName>
</protein>
<reference evidence="2" key="1">
    <citation type="submission" date="2019-10" db="EMBL/GenBank/DDBJ databases">
        <title>The sequence and de novo assembly of the wild yak genome.</title>
        <authorList>
            <person name="Liu Y."/>
        </authorList>
    </citation>
    <scope>NUCLEOTIDE SEQUENCE [LARGE SCALE GENOMIC DNA]</scope>
    <source>
        <strain evidence="2">WY2019</strain>
    </source>
</reference>
<comment type="caution">
    <text evidence="2">The sequence shown here is derived from an EMBL/GenBank/DDBJ whole genome shotgun (WGS) entry which is preliminary data.</text>
</comment>
<dbReference type="AlphaFoldDB" id="A0A6B0RVD1"/>
<evidence type="ECO:0000313" key="2">
    <source>
        <dbReference type="EMBL" id="MXQ91984.1"/>
    </source>
</evidence>
<feature type="region of interest" description="Disordered" evidence="1">
    <location>
        <begin position="70"/>
        <end position="91"/>
    </location>
</feature>
<dbReference type="EMBL" id="VBQZ03000077">
    <property type="protein sequence ID" value="MXQ91984.1"/>
    <property type="molecule type" value="Genomic_DNA"/>
</dbReference>
<name>A0A6B0RVD1_9CETA</name>
<evidence type="ECO:0000313" key="3">
    <source>
        <dbReference type="Proteomes" id="UP000322234"/>
    </source>
</evidence>
<feature type="compositionally biased region" description="Polar residues" evidence="1">
    <location>
        <begin position="70"/>
        <end position="81"/>
    </location>
</feature>
<keyword evidence="3" id="KW-1185">Reference proteome</keyword>
<evidence type="ECO:0000256" key="1">
    <source>
        <dbReference type="SAM" id="MobiDB-lite"/>
    </source>
</evidence>
<proteinExistence type="predicted"/>
<organism evidence="2 3">
    <name type="scientific">Bos mutus</name>
    <name type="common">wild yak</name>
    <dbReference type="NCBI Taxonomy" id="72004"/>
    <lineage>
        <taxon>Eukaryota</taxon>
        <taxon>Metazoa</taxon>
        <taxon>Chordata</taxon>
        <taxon>Craniata</taxon>
        <taxon>Vertebrata</taxon>
        <taxon>Euteleostomi</taxon>
        <taxon>Mammalia</taxon>
        <taxon>Eutheria</taxon>
        <taxon>Laurasiatheria</taxon>
        <taxon>Artiodactyla</taxon>
        <taxon>Ruminantia</taxon>
        <taxon>Pecora</taxon>
        <taxon>Bovidae</taxon>
        <taxon>Bovinae</taxon>
        <taxon>Bos</taxon>
    </lineage>
</organism>
<gene>
    <name evidence="2" type="ORF">E5288_WYG019844</name>
</gene>
<dbReference type="Proteomes" id="UP000322234">
    <property type="component" value="Unassembled WGS sequence"/>
</dbReference>
<accession>A0A6B0RVD1</accession>
<feature type="compositionally biased region" description="Basic and acidic residues" evidence="1">
    <location>
        <begin position="82"/>
        <end position="91"/>
    </location>
</feature>